<sequence length="294" mass="32408">MCIQTELQRFQTEFNQTLVQTFSQLPNDIAPKLHQAMEYSVSNGGKRLRPFLLQIMAKVLAIDPKLIQPAAVALECIHSYSLVHDDLPAMDDDDLRRGKPTCHIQFDEAHAILAGDALQTLAFELLINADVQTDIKLSWVKILAQASGYQGMCGGQSLDLEAENKSVGLESLANIHSLKTGALLKAAVSMGCAAQRNLSDEQKQKFERFAELIGLAFQIQDDILDVTATTDALGKPQGSDQKSNKSTYPSLLGLTGAVHKAEQVFQSALEQIEDLPYNTQPLMDFAQFIIKRQH</sequence>
<dbReference type="PROSITE" id="PS00723">
    <property type="entry name" value="POLYPRENYL_SYNTHASE_1"/>
    <property type="match status" value="1"/>
</dbReference>
<gene>
    <name evidence="8" type="primary">ispA</name>
    <name evidence="8" type="ORF">OLW01_05725</name>
</gene>
<dbReference type="SUPFAM" id="SSF48576">
    <property type="entry name" value="Terpenoid synthases"/>
    <property type="match status" value="1"/>
</dbReference>
<dbReference type="RefSeq" id="WP_268075772.1">
    <property type="nucleotide sequence ID" value="NZ_CP109965.1"/>
</dbReference>
<dbReference type="EMBL" id="CP109965">
    <property type="protein sequence ID" value="WAJ71296.1"/>
    <property type="molecule type" value="Genomic_DNA"/>
</dbReference>
<dbReference type="PROSITE" id="PS00444">
    <property type="entry name" value="POLYPRENYL_SYNTHASE_2"/>
    <property type="match status" value="1"/>
</dbReference>
<dbReference type="CDD" id="cd00685">
    <property type="entry name" value="Trans_IPPS_HT"/>
    <property type="match status" value="1"/>
</dbReference>
<accession>A0ABY7ARK0</accession>
<protein>
    <submittedName>
        <fullName evidence="8">(2E,6E)-farnesyl diphosphate synthase</fullName>
        <ecNumber evidence="8">2.5.1.10</ecNumber>
    </submittedName>
</protein>
<dbReference type="NCBIfam" id="NF045485">
    <property type="entry name" value="FPPsyn"/>
    <property type="match status" value="1"/>
</dbReference>
<evidence type="ECO:0000256" key="6">
    <source>
        <dbReference type="ARBA" id="ARBA00023229"/>
    </source>
</evidence>
<keyword evidence="9" id="KW-1185">Reference proteome</keyword>
<dbReference type="Pfam" id="PF00348">
    <property type="entry name" value="polyprenyl_synt"/>
    <property type="match status" value="1"/>
</dbReference>
<dbReference type="GO" id="GO:0004337">
    <property type="term" value="F:(2E,6E)-farnesyl diphosphate synthase activity"/>
    <property type="evidence" value="ECO:0007669"/>
    <property type="project" value="UniProtKB-EC"/>
</dbReference>
<comment type="similarity">
    <text evidence="2 7">Belongs to the FPP/GGPP synthase family.</text>
</comment>
<dbReference type="InterPro" id="IPR000092">
    <property type="entry name" value="Polyprenyl_synt"/>
</dbReference>
<comment type="cofactor">
    <cofactor evidence="1">
        <name>Mg(2+)</name>
        <dbReference type="ChEBI" id="CHEBI:18420"/>
    </cofactor>
</comment>
<keyword evidence="4" id="KW-0479">Metal-binding</keyword>
<evidence type="ECO:0000256" key="3">
    <source>
        <dbReference type="ARBA" id="ARBA00022679"/>
    </source>
</evidence>
<dbReference type="SFLD" id="SFLDG01017">
    <property type="entry name" value="Polyprenyl_Transferase_Like"/>
    <property type="match status" value="1"/>
</dbReference>
<dbReference type="Gene3D" id="1.10.600.10">
    <property type="entry name" value="Farnesyl Diphosphate Synthase"/>
    <property type="match status" value="1"/>
</dbReference>
<evidence type="ECO:0000313" key="8">
    <source>
        <dbReference type="EMBL" id="WAJ71296.1"/>
    </source>
</evidence>
<dbReference type="PANTHER" id="PTHR43281">
    <property type="entry name" value="FARNESYL DIPHOSPHATE SYNTHASE"/>
    <property type="match status" value="1"/>
</dbReference>
<evidence type="ECO:0000256" key="1">
    <source>
        <dbReference type="ARBA" id="ARBA00001946"/>
    </source>
</evidence>
<dbReference type="InterPro" id="IPR008949">
    <property type="entry name" value="Isoprenoid_synthase_dom_sf"/>
</dbReference>
<evidence type="ECO:0000313" key="9">
    <source>
        <dbReference type="Proteomes" id="UP001163726"/>
    </source>
</evidence>
<dbReference type="EC" id="2.5.1.10" evidence="8"/>
<dbReference type="PANTHER" id="PTHR43281:SF1">
    <property type="entry name" value="FARNESYL DIPHOSPHATE SYNTHASE"/>
    <property type="match status" value="1"/>
</dbReference>
<name>A0ABY7ARK0_9ALTE</name>
<dbReference type="NCBIfam" id="NF007877">
    <property type="entry name" value="PRK10581.1"/>
    <property type="match status" value="1"/>
</dbReference>
<dbReference type="InterPro" id="IPR033749">
    <property type="entry name" value="Polyprenyl_synt_CS"/>
</dbReference>
<evidence type="ECO:0000256" key="2">
    <source>
        <dbReference type="ARBA" id="ARBA00006706"/>
    </source>
</evidence>
<keyword evidence="6" id="KW-0414">Isoprene biosynthesis</keyword>
<proteinExistence type="inferred from homology"/>
<dbReference type="SFLD" id="SFLDS00005">
    <property type="entry name" value="Isoprenoid_Synthase_Type_I"/>
    <property type="match status" value="1"/>
</dbReference>
<keyword evidence="3 7" id="KW-0808">Transferase</keyword>
<evidence type="ECO:0000256" key="7">
    <source>
        <dbReference type="RuleBase" id="RU004466"/>
    </source>
</evidence>
<evidence type="ECO:0000256" key="4">
    <source>
        <dbReference type="ARBA" id="ARBA00022723"/>
    </source>
</evidence>
<reference evidence="8" key="1">
    <citation type="submission" date="2022-10" db="EMBL/GenBank/DDBJ databases">
        <title>Catenovulum adriacola sp. nov. isolated in the Harbour of Susak.</title>
        <authorList>
            <person name="Schoch T."/>
            <person name="Reich S.J."/>
            <person name="Stoeferle S."/>
            <person name="Flaiz M."/>
            <person name="Kazda M."/>
            <person name="Riedel C.U."/>
            <person name="Duerre P."/>
        </authorList>
    </citation>
    <scope>NUCLEOTIDE SEQUENCE</scope>
    <source>
        <strain evidence="8">TS8</strain>
    </source>
</reference>
<dbReference type="Proteomes" id="UP001163726">
    <property type="component" value="Chromosome"/>
</dbReference>
<dbReference type="InterPro" id="IPR053378">
    <property type="entry name" value="Prenyl_diphosphate_synthase"/>
</dbReference>
<evidence type="ECO:0000256" key="5">
    <source>
        <dbReference type="ARBA" id="ARBA00022842"/>
    </source>
</evidence>
<organism evidence="8 9">
    <name type="scientific">Catenovulum adriaticum</name>
    <dbReference type="NCBI Taxonomy" id="2984846"/>
    <lineage>
        <taxon>Bacteria</taxon>
        <taxon>Pseudomonadati</taxon>
        <taxon>Pseudomonadota</taxon>
        <taxon>Gammaproteobacteria</taxon>
        <taxon>Alteromonadales</taxon>
        <taxon>Alteromonadaceae</taxon>
        <taxon>Catenovulum</taxon>
    </lineage>
</organism>
<keyword evidence="5" id="KW-0460">Magnesium</keyword>